<dbReference type="GO" id="GO:0071944">
    <property type="term" value="C:cell periphery"/>
    <property type="evidence" value="ECO:0007669"/>
    <property type="project" value="TreeGrafter"/>
</dbReference>
<reference evidence="3 4" key="1">
    <citation type="submission" date="2015-03" db="EMBL/GenBank/DDBJ databases">
        <title>Genomics and transcriptomics of the oil-accumulating basidiomycete yeast T. oleaginosus allow insights into substrate utilization and the diverse evolutionary trajectories of mating systems in fungi.</title>
        <authorList>
            <consortium name="DOE Joint Genome Institute"/>
            <person name="Kourist R."/>
            <person name="Kracht O."/>
            <person name="Bracharz F."/>
            <person name="Lipzen A."/>
            <person name="Nolan M."/>
            <person name="Ohm R."/>
            <person name="Grigoriev I."/>
            <person name="Sun S."/>
            <person name="Heitman J."/>
            <person name="Bruck T."/>
            <person name="Nowrousian M."/>
        </authorList>
    </citation>
    <scope>NUCLEOTIDE SEQUENCE [LARGE SCALE GENOMIC DNA]</scope>
    <source>
        <strain evidence="3 4">IBC0246</strain>
    </source>
</reference>
<dbReference type="PANTHER" id="PTHR36819">
    <property type="entry name" value="REGULATOR OF PHOSPHOLIPASE D SRF1"/>
    <property type="match status" value="1"/>
</dbReference>
<feature type="transmembrane region" description="Helical" evidence="2">
    <location>
        <begin position="732"/>
        <end position="757"/>
    </location>
</feature>
<feature type="compositionally biased region" description="Basic residues" evidence="1">
    <location>
        <begin position="82"/>
        <end position="92"/>
    </location>
</feature>
<feature type="compositionally biased region" description="Polar residues" evidence="1">
    <location>
        <begin position="428"/>
        <end position="454"/>
    </location>
</feature>
<dbReference type="Proteomes" id="UP000053611">
    <property type="component" value="Unassembled WGS sequence"/>
</dbReference>
<feature type="transmembrane region" description="Helical" evidence="2">
    <location>
        <begin position="616"/>
        <end position="637"/>
    </location>
</feature>
<feature type="compositionally biased region" description="Basic and acidic residues" evidence="1">
    <location>
        <begin position="252"/>
        <end position="262"/>
    </location>
</feature>
<proteinExistence type="predicted"/>
<evidence type="ECO:0000313" key="4">
    <source>
        <dbReference type="Proteomes" id="UP000053611"/>
    </source>
</evidence>
<organism evidence="3 4">
    <name type="scientific">Cutaneotrichosporon oleaginosum</name>
    <dbReference type="NCBI Taxonomy" id="879819"/>
    <lineage>
        <taxon>Eukaryota</taxon>
        <taxon>Fungi</taxon>
        <taxon>Dikarya</taxon>
        <taxon>Basidiomycota</taxon>
        <taxon>Agaricomycotina</taxon>
        <taxon>Tremellomycetes</taxon>
        <taxon>Trichosporonales</taxon>
        <taxon>Trichosporonaceae</taxon>
        <taxon>Cutaneotrichosporon</taxon>
    </lineage>
</organism>
<feature type="transmembrane region" description="Helical" evidence="2">
    <location>
        <begin position="657"/>
        <end position="678"/>
    </location>
</feature>
<gene>
    <name evidence="3" type="ORF">CC85DRAFT_285869</name>
</gene>
<sequence length="772" mass="85196">MDITAPSGAGGSSPRLKPGRPRATTTSTQATQIASPTPTAVTTMSNASGNRKVRTVPPSAMLDPPTPTGESNPTFDTARIEHPKRRKRRFRHWTSSEESSDSDDDDEDTDDEPAWWTFTQTGVAKLRSRWNERPTPPPPGQRGSISEAHHDSGGSDAESGRESIRARFTRRRLPFSSTPPRQNSGGSTTPRARDAAARIFHPRPLRASWIRGSSTDVVETPASVNAPELPRPTSAPAEDQLKADVTLNSPDISHHDTGHDTDTPLASPTKRPIAKRFLSMPQRRSHDDTALTDSEAVGATSPRVRAKQRLWPALHGPLAEEDGNEAAAESDTGAEAAARPRHRRLNTQNLRLRIPANVSEHFAGGWPHAGSWQHALHYGLMDEDEKPRRHSTDQMRRHSDQGHNVLVDEPDNMSVGNGSMHGHGNGSAQGHASSAQGHGYRTSINDTDTSTGQQKHAKLHLDLSTIESPPRAKRKTRNRRTRRYRPAMVPPTPGAHSVAFNPERTVIGADVWGDNVRPTPDPDTNPFDRVNPFDRIDEEYPFSDDARSEKVGMFGRKRTPRPLDGLDWRKKVRRMLFLDARVTIYIRLVNLAIAATLMGLSIDVRQRVGRLALRGIIGPSTTLIIAYSCLTVVHVLTAIYREYFGRPIGLWGLRSKMLWVCLDLLFIALWSSAATLAINDYIDTPLDCTPLTPWWSNGIEYAATPRAFIQTTPVPEALKTSPLAASVCRRQIGCFVVSLAALLLYCGNMVLSLFRIFETVRRTANPIRAVSV</sequence>
<feature type="compositionally biased region" description="Acidic residues" evidence="1">
    <location>
        <begin position="98"/>
        <end position="113"/>
    </location>
</feature>
<feature type="region of interest" description="Disordered" evidence="1">
    <location>
        <begin position="1"/>
        <end position="303"/>
    </location>
</feature>
<feature type="region of interest" description="Disordered" evidence="1">
    <location>
        <begin position="511"/>
        <end position="530"/>
    </location>
</feature>
<keyword evidence="2" id="KW-0812">Transmembrane</keyword>
<feature type="transmembrane region" description="Helical" evidence="2">
    <location>
        <begin position="584"/>
        <end position="604"/>
    </location>
</feature>
<dbReference type="RefSeq" id="XP_018278593.1">
    <property type="nucleotide sequence ID" value="XM_018423290.1"/>
</dbReference>
<evidence type="ECO:0000256" key="2">
    <source>
        <dbReference type="SAM" id="Phobius"/>
    </source>
</evidence>
<dbReference type="GeneID" id="28983893"/>
<accession>A0A0J0XLX3</accession>
<keyword evidence="2" id="KW-1133">Transmembrane helix</keyword>
<protein>
    <submittedName>
        <fullName evidence="3">Uncharacterized protein</fullName>
    </submittedName>
</protein>
<dbReference type="InterPro" id="IPR037737">
    <property type="entry name" value="Srf1"/>
</dbReference>
<feature type="region of interest" description="Disordered" evidence="1">
    <location>
        <begin position="317"/>
        <end position="344"/>
    </location>
</feature>
<feature type="compositionally biased region" description="Basic residues" evidence="1">
    <location>
        <begin position="471"/>
        <end position="485"/>
    </location>
</feature>
<evidence type="ECO:0000313" key="3">
    <source>
        <dbReference type="EMBL" id="KLT42102.1"/>
    </source>
</evidence>
<name>A0A0J0XLX3_9TREE</name>
<feature type="compositionally biased region" description="Polar residues" evidence="1">
    <location>
        <begin position="175"/>
        <end position="190"/>
    </location>
</feature>
<keyword evidence="2" id="KW-0472">Membrane</keyword>
<dbReference type="GO" id="GO:0000324">
    <property type="term" value="C:fungal-type vacuole"/>
    <property type="evidence" value="ECO:0007669"/>
    <property type="project" value="TreeGrafter"/>
</dbReference>
<feature type="compositionally biased region" description="Low complexity" evidence="1">
    <location>
        <begin position="325"/>
        <end position="337"/>
    </location>
</feature>
<dbReference type="AlphaFoldDB" id="A0A0J0XLX3"/>
<dbReference type="PANTHER" id="PTHR36819:SF1">
    <property type="entry name" value="REGULATOR OF PHOSPHOLIPASE D SRF1"/>
    <property type="match status" value="1"/>
</dbReference>
<dbReference type="EMBL" id="KQ087209">
    <property type="protein sequence ID" value="KLT42102.1"/>
    <property type="molecule type" value="Genomic_DNA"/>
</dbReference>
<feature type="compositionally biased region" description="Low complexity" evidence="1">
    <location>
        <begin position="21"/>
        <end position="37"/>
    </location>
</feature>
<evidence type="ECO:0000256" key="1">
    <source>
        <dbReference type="SAM" id="MobiDB-lite"/>
    </source>
</evidence>
<feature type="compositionally biased region" description="Basic and acidic residues" evidence="1">
    <location>
        <begin position="147"/>
        <end position="165"/>
    </location>
</feature>
<feature type="compositionally biased region" description="Basic and acidic residues" evidence="1">
    <location>
        <begin position="385"/>
        <end position="401"/>
    </location>
</feature>
<feature type="region of interest" description="Disordered" evidence="1">
    <location>
        <begin position="384"/>
        <end position="499"/>
    </location>
</feature>
<keyword evidence="4" id="KW-1185">Reference proteome</keyword>
<dbReference type="OrthoDB" id="1436450at2759"/>
<feature type="compositionally biased region" description="Polar residues" evidence="1">
    <location>
        <begin position="38"/>
        <end position="49"/>
    </location>
</feature>